<gene>
    <name evidence="1" type="ORF">KH389_07110</name>
</gene>
<organism evidence="1 2">
    <name type="scientific">Pseudomonas qingdaonensis</name>
    <dbReference type="NCBI Taxonomy" id="2056231"/>
    <lineage>
        <taxon>Bacteria</taxon>
        <taxon>Pseudomonadati</taxon>
        <taxon>Pseudomonadota</taxon>
        <taxon>Gammaproteobacteria</taxon>
        <taxon>Pseudomonadales</taxon>
        <taxon>Pseudomonadaceae</taxon>
        <taxon>Pseudomonas</taxon>
    </lineage>
</organism>
<dbReference type="RefSeq" id="WP_213607138.1">
    <property type="nucleotide sequence ID" value="NZ_CP074676.1"/>
</dbReference>
<evidence type="ECO:0000313" key="2">
    <source>
        <dbReference type="Proteomes" id="UP000678154"/>
    </source>
</evidence>
<dbReference type="Proteomes" id="UP000678154">
    <property type="component" value="Chromosome"/>
</dbReference>
<protein>
    <submittedName>
        <fullName evidence="1">Uncharacterized protein</fullName>
    </submittedName>
</protein>
<reference evidence="1 2" key="1">
    <citation type="journal article" date="2016" name="J. Hazard. Mater.">
        <title>A newly isolated Pseudomonas putida S-1 strain for batch-mode-propanethiol degradation and continuous treatment of propanethiol-containing waste gas.</title>
        <authorList>
            <person name="Chen D.Z."/>
            <person name="Sun Y.M."/>
            <person name="Han L.M."/>
            <person name="Chen J."/>
            <person name="Ye J.X."/>
            <person name="Chen J.M."/>
        </authorList>
    </citation>
    <scope>NUCLEOTIDE SEQUENCE [LARGE SCALE GENOMIC DNA]</scope>
    <source>
        <strain evidence="1 2">S-1</strain>
    </source>
</reference>
<accession>A0ABX8DVN7</accession>
<evidence type="ECO:0000313" key="1">
    <source>
        <dbReference type="EMBL" id="QVL20344.1"/>
    </source>
</evidence>
<keyword evidence="2" id="KW-1185">Reference proteome</keyword>
<dbReference type="EMBL" id="CP074676">
    <property type="protein sequence ID" value="QVL20344.1"/>
    <property type="molecule type" value="Genomic_DNA"/>
</dbReference>
<sequence length="76" mass="8490">MSMVKLLRSAQVHVFYRAPQVDVLIAQATDQQPERAAMAGRDCPEMRLGMGLWDSRCMEEEGTVTAGIQQMMQMGT</sequence>
<dbReference type="GeneID" id="87480003"/>
<proteinExistence type="predicted"/>
<name>A0ABX8DVN7_9PSED</name>